<dbReference type="Proteomes" id="UP000093508">
    <property type="component" value="Unassembled WGS sequence"/>
</dbReference>
<comment type="caution">
    <text evidence="1">The sequence shown here is derived from an EMBL/GenBank/DDBJ whole genome shotgun (WGS) entry which is preliminary data.</text>
</comment>
<name>A0ABX2X5Q0_9FLAO</name>
<proteinExistence type="predicted"/>
<sequence>MTMVPKGKVIIANLCNSDNRSDFSAVLSNNKQARIEVITTILKTEVKIKELYCSTFKKLGYENIGFMHIPDNEFLEGDFNNRLSHTDIVCFMDDHFDIVHILKHTLLWEPLQKKYFLDENFLVIGLNNGASSLAEMFVKRKGIGCGLGFIQNCIMDLEKDNSNSLKKLIYHTIINNKYLGIKIPAGTFLIVDKGCYVYCRGEKPLLIFNARSIEKSSIEKVKRGKSIYAKNLKGQILSQGIFNMHSGEYQRIS</sequence>
<dbReference type="InterPro" id="IPR029062">
    <property type="entry name" value="Class_I_gatase-like"/>
</dbReference>
<evidence type="ECO:0000313" key="2">
    <source>
        <dbReference type="Proteomes" id="UP000093508"/>
    </source>
</evidence>
<reference evidence="1 2" key="1">
    <citation type="submission" date="2016-07" db="EMBL/GenBank/DDBJ databases">
        <authorList>
            <person name="Jeong J.-J."/>
            <person name="Kim D.W."/>
            <person name="Sang M.K."/>
            <person name="Choi I.-G."/>
            <person name="Kim K.D."/>
        </authorList>
    </citation>
    <scope>NUCLEOTIDE SEQUENCE [LARGE SCALE GENOMIC DNA]</scope>
    <source>
        <strain evidence="1 2">C-26</strain>
    </source>
</reference>
<organism evidence="1 2">
    <name type="scientific">Chryseobacterium contaminans</name>
    <dbReference type="NCBI Taxonomy" id="1423959"/>
    <lineage>
        <taxon>Bacteria</taxon>
        <taxon>Pseudomonadati</taxon>
        <taxon>Bacteroidota</taxon>
        <taxon>Flavobacteriia</taxon>
        <taxon>Flavobacteriales</taxon>
        <taxon>Weeksellaceae</taxon>
        <taxon>Chryseobacterium group</taxon>
        <taxon>Chryseobacterium</taxon>
    </lineage>
</organism>
<evidence type="ECO:0008006" key="3">
    <source>
        <dbReference type="Google" id="ProtNLM"/>
    </source>
</evidence>
<evidence type="ECO:0000313" key="1">
    <source>
        <dbReference type="EMBL" id="OCA78730.1"/>
    </source>
</evidence>
<dbReference type="EMBL" id="MAYF01000157">
    <property type="protein sequence ID" value="OCA78730.1"/>
    <property type="molecule type" value="Genomic_DNA"/>
</dbReference>
<gene>
    <name evidence="1" type="ORF">BBH99_07620</name>
</gene>
<accession>A0ABX2X5Q0</accession>
<keyword evidence="2" id="KW-1185">Reference proteome</keyword>
<protein>
    <recommendedName>
        <fullName evidence="3">Cyanophycinase</fullName>
    </recommendedName>
</protein>
<dbReference type="Gene3D" id="3.40.50.880">
    <property type="match status" value="1"/>
</dbReference>